<dbReference type="Proteomes" id="UP000310597">
    <property type="component" value="Unassembled WGS sequence"/>
</dbReference>
<sequence length="98" mass="11010">MAVAVRPATALQSPVAVDENASGKPRANLCAQLLQSPRHFSQAFVFAVNKCKYAAECRTLLRRENDFWTSRSDRRNDAAMLRITTHHKDVRRSCPKGP</sequence>
<dbReference type="OrthoDB" id="9882218at2"/>
<evidence type="ECO:0000313" key="2">
    <source>
        <dbReference type="EMBL" id="TKD12967.1"/>
    </source>
</evidence>
<dbReference type="AlphaFoldDB" id="A0A4U1JLV6"/>
<protein>
    <submittedName>
        <fullName evidence="2">Uncharacterized protein</fullName>
    </submittedName>
</protein>
<organism evidence="2 3">
    <name type="scientific">Rhodobacter capsulatus</name>
    <name type="common">Rhodopseudomonas capsulata</name>
    <dbReference type="NCBI Taxonomy" id="1061"/>
    <lineage>
        <taxon>Bacteria</taxon>
        <taxon>Pseudomonadati</taxon>
        <taxon>Pseudomonadota</taxon>
        <taxon>Alphaproteobacteria</taxon>
        <taxon>Rhodobacterales</taxon>
        <taxon>Rhodobacter group</taxon>
        <taxon>Rhodobacter</taxon>
    </lineage>
</organism>
<reference evidence="2 3" key="1">
    <citation type="submission" date="2019-04" db="EMBL/GenBank/DDBJ databases">
        <title>Draft Whole-Genome sequence of the purple photosynthetic bacterium Rhodobacter capsulatus SP108 with an indigenous class A beta-lactamase.</title>
        <authorList>
            <person name="Robertson S."/>
            <person name="Meyer T.E."/>
            <person name="Kyndt J.A."/>
        </authorList>
    </citation>
    <scope>NUCLEOTIDE SEQUENCE [LARGE SCALE GENOMIC DNA]</scope>
    <source>
        <strain evidence="2 3">SP108</strain>
    </source>
</reference>
<name>A0A4U1JLV6_RHOCA</name>
<feature type="region of interest" description="Disordered" evidence="1">
    <location>
        <begin position="79"/>
        <end position="98"/>
    </location>
</feature>
<dbReference type="RefSeq" id="WP_136909728.1">
    <property type="nucleotide sequence ID" value="NZ_SWJZ01000147.1"/>
</dbReference>
<comment type="caution">
    <text evidence="2">The sequence shown here is derived from an EMBL/GenBank/DDBJ whole genome shotgun (WGS) entry which is preliminary data.</text>
</comment>
<evidence type="ECO:0000256" key="1">
    <source>
        <dbReference type="SAM" id="MobiDB-lite"/>
    </source>
</evidence>
<evidence type="ECO:0000313" key="3">
    <source>
        <dbReference type="Proteomes" id="UP000310597"/>
    </source>
</evidence>
<feature type="compositionally biased region" description="Basic residues" evidence="1">
    <location>
        <begin position="84"/>
        <end position="98"/>
    </location>
</feature>
<gene>
    <name evidence="2" type="ORF">FBT96_19860</name>
</gene>
<dbReference type="EMBL" id="SWJZ01000147">
    <property type="protein sequence ID" value="TKD12967.1"/>
    <property type="molecule type" value="Genomic_DNA"/>
</dbReference>
<accession>A0A4U1JLV6</accession>
<proteinExistence type="predicted"/>